<feature type="compositionally biased region" description="Polar residues" evidence="8">
    <location>
        <begin position="112"/>
        <end position="126"/>
    </location>
</feature>
<keyword evidence="2" id="KW-0479">Metal-binding</keyword>
<dbReference type="GO" id="GO:0005634">
    <property type="term" value="C:nucleus"/>
    <property type="evidence" value="ECO:0007669"/>
    <property type="project" value="UniProtKB-SubCell"/>
</dbReference>
<gene>
    <name evidence="10" type="ORF">JMJ35_000658</name>
</gene>
<organism evidence="10 11">
    <name type="scientific">Cladonia borealis</name>
    <dbReference type="NCBI Taxonomy" id="184061"/>
    <lineage>
        <taxon>Eukaryota</taxon>
        <taxon>Fungi</taxon>
        <taxon>Dikarya</taxon>
        <taxon>Ascomycota</taxon>
        <taxon>Pezizomycotina</taxon>
        <taxon>Lecanoromycetes</taxon>
        <taxon>OSLEUM clade</taxon>
        <taxon>Lecanoromycetidae</taxon>
        <taxon>Lecanorales</taxon>
        <taxon>Lecanorineae</taxon>
        <taxon>Cladoniaceae</taxon>
        <taxon>Cladonia</taxon>
    </lineage>
</organism>
<evidence type="ECO:0000313" key="11">
    <source>
        <dbReference type="Proteomes" id="UP001166286"/>
    </source>
</evidence>
<evidence type="ECO:0000256" key="3">
    <source>
        <dbReference type="ARBA" id="ARBA00022737"/>
    </source>
</evidence>
<dbReference type="EMBL" id="JAFEKC020000001">
    <property type="protein sequence ID" value="KAK0517503.1"/>
    <property type="molecule type" value="Genomic_DNA"/>
</dbReference>
<evidence type="ECO:0000256" key="6">
    <source>
        <dbReference type="ARBA" id="ARBA00023242"/>
    </source>
</evidence>
<dbReference type="Proteomes" id="UP001166286">
    <property type="component" value="Unassembled WGS sequence"/>
</dbReference>
<dbReference type="InterPro" id="IPR036236">
    <property type="entry name" value="Znf_C2H2_sf"/>
</dbReference>
<dbReference type="AlphaFoldDB" id="A0AA39R9W1"/>
<dbReference type="PROSITE" id="PS50157">
    <property type="entry name" value="ZINC_FINGER_C2H2_2"/>
    <property type="match status" value="2"/>
</dbReference>
<evidence type="ECO:0000256" key="1">
    <source>
        <dbReference type="ARBA" id="ARBA00004123"/>
    </source>
</evidence>
<dbReference type="Gene3D" id="3.30.160.60">
    <property type="entry name" value="Classic Zinc Finger"/>
    <property type="match status" value="2"/>
</dbReference>
<evidence type="ECO:0000256" key="7">
    <source>
        <dbReference type="PROSITE-ProRule" id="PRU00042"/>
    </source>
</evidence>
<name>A0AA39R9W1_9LECA</name>
<dbReference type="InterPro" id="IPR051059">
    <property type="entry name" value="VerF-like"/>
</dbReference>
<keyword evidence="11" id="KW-1185">Reference proteome</keyword>
<sequence>MSFPAESLAVSIEVDEISKQKTKALGKKRFQCRFCRRLFARHEHLQRHERLHTKEKPFQCLKCPRAFNRSDLLSRHDGLSHRETSVNGSAPNKRAVGKSPYSPDASQRDQPFEGTNTPIRTSSLNSADLDEGYLQDRSPQLDHDGMLTLLLASNQELSTTTAQNIPNMINTVDVLMQGSSHTQTAMQDVSSSINPAEPQALVPEQDLDPQQFDYNNPFYDFVSFIDSVGIPEQPIPFFSPDPSLDFPRTPWQPISQENSFIAAEKPATATEETTSFSRFGSRLPSLQPEQEPEKPRRQQFRPHALWDVSVLDRDKLLSELEEFKSVVPSDFVLPSRHALSRYLLGYVRDFHDYLPFLHIPTLSIGHSPPELVLAIAALGSRYCFEAAQGDQLFHVKTVSALDTVHGVNTRTR</sequence>
<dbReference type="SUPFAM" id="SSF57667">
    <property type="entry name" value="beta-beta-alpha zinc fingers"/>
    <property type="match status" value="1"/>
</dbReference>
<evidence type="ECO:0000259" key="9">
    <source>
        <dbReference type="PROSITE" id="PS50157"/>
    </source>
</evidence>
<dbReference type="PROSITE" id="PS00028">
    <property type="entry name" value="ZINC_FINGER_C2H2_1"/>
    <property type="match status" value="2"/>
</dbReference>
<keyword evidence="5" id="KW-0862">Zinc</keyword>
<reference evidence="10" key="1">
    <citation type="submission" date="2023-03" db="EMBL/GenBank/DDBJ databases">
        <title>Complete genome of Cladonia borealis.</title>
        <authorList>
            <person name="Park H."/>
        </authorList>
    </citation>
    <scope>NUCLEOTIDE SEQUENCE</scope>
    <source>
        <strain evidence="10">ANT050790</strain>
    </source>
</reference>
<dbReference type="PANTHER" id="PTHR40626">
    <property type="entry name" value="MIP31509P"/>
    <property type="match status" value="1"/>
</dbReference>
<keyword evidence="3" id="KW-0677">Repeat</keyword>
<evidence type="ECO:0000256" key="2">
    <source>
        <dbReference type="ARBA" id="ARBA00022723"/>
    </source>
</evidence>
<feature type="domain" description="C2H2-type" evidence="9">
    <location>
        <begin position="58"/>
        <end position="81"/>
    </location>
</feature>
<accession>A0AA39R9W1</accession>
<feature type="region of interest" description="Disordered" evidence="8">
    <location>
        <begin position="265"/>
        <end position="298"/>
    </location>
</feature>
<dbReference type="PANTHER" id="PTHR40626:SF22">
    <property type="entry name" value="C2H2-TYPE DOMAIN-CONTAINING PROTEIN"/>
    <property type="match status" value="1"/>
</dbReference>
<keyword evidence="4 7" id="KW-0863">Zinc-finger</keyword>
<feature type="region of interest" description="Disordered" evidence="8">
    <location>
        <begin position="79"/>
        <end position="127"/>
    </location>
</feature>
<keyword evidence="6" id="KW-0539">Nucleus</keyword>
<dbReference type="GO" id="GO:0008270">
    <property type="term" value="F:zinc ion binding"/>
    <property type="evidence" value="ECO:0007669"/>
    <property type="project" value="UniProtKB-KW"/>
</dbReference>
<feature type="compositionally biased region" description="Low complexity" evidence="8">
    <location>
        <begin position="265"/>
        <end position="274"/>
    </location>
</feature>
<dbReference type="GO" id="GO:0000785">
    <property type="term" value="C:chromatin"/>
    <property type="evidence" value="ECO:0007669"/>
    <property type="project" value="TreeGrafter"/>
</dbReference>
<proteinExistence type="predicted"/>
<evidence type="ECO:0000313" key="10">
    <source>
        <dbReference type="EMBL" id="KAK0517503.1"/>
    </source>
</evidence>
<comment type="subcellular location">
    <subcellularLocation>
        <location evidence="1">Nucleus</location>
    </subcellularLocation>
</comment>
<protein>
    <recommendedName>
        <fullName evidence="9">C2H2-type domain-containing protein</fullName>
    </recommendedName>
</protein>
<feature type="domain" description="C2H2-type" evidence="9">
    <location>
        <begin position="30"/>
        <end position="57"/>
    </location>
</feature>
<evidence type="ECO:0000256" key="4">
    <source>
        <dbReference type="ARBA" id="ARBA00022771"/>
    </source>
</evidence>
<dbReference type="InterPro" id="IPR013087">
    <property type="entry name" value="Znf_C2H2_type"/>
</dbReference>
<dbReference type="SMART" id="SM00355">
    <property type="entry name" value="ZnF_C2H2"/>
    <property type="match status" value="2"/>
</dbReference>
<dbReference type="GO" id="GO:0000978">
    <property type="term" value="F:RNA polymerase II cis-regulatory region sequence-specific DNA binding"/>
    <property type="evidence" value="ECO:0007669"/>
    <property type="project" value="InterPro"/>
</dbReference>
<evidence type="ECO:0000256" key="5">
    <source>
        <dbReference type="ARBA" id="ARBA00022833"/>
    </source>
</evidence>
<dbReference type="GO" id="GO:0000981">
    <property type="term" value="F:DNA-binding transcription factor activity, RNA polymerase II-specific"/>
    <property type="evidence" value="ECO:0007669"/>
    <property type="project" value="InterPro"/>
</dbReference>
<comment type="caution">
    <text evidence="10">The sequence shown here is derived from an EMBL/GenBank/DDBJ whole genome shotgun (WGS) entry which is preliminary data.</text>
</comment>
<evidence type="ECO:0000256" key="8">
    <source>
        <dbReference type="SAM" id="MobiDB-lite"/>
    </source>
</evidence>